<gene>
    <name evidence="1" type="ORF">BFS35_002580</name>
</gene>
<dbReference type="PANTHER" id="PTHR36112">
    <property type="entry name" value="RIBOSOMAL RNA SMALL SUBUNIT METHYLTRANSFERASE J"/>
    <property type="match status" value="1"/>
</dbReference>
<reference evidence="1 2" key="1">
    <citation type="journal article" date="2018" name="Front. Microbiol.">
        <title>Description and Comparative Genomics of Macrococcus caseolyticus subsp. hominis subsp. nov., Macrococcus goetzii sp. nov., Macrococcus epidermidis sp. nov., and Macrococcus bohemicus sp. nov., Novel Macrococci From Human Clinical Material With Virulence Potential and Suspected Uptake of Foreign DNA by Natural Transformation.</title>
        <authorList>
            <person name="Maslanova I."/>
            <person name="Wertheimer Z."/>
            <person name="Sedlacek I."/>
            <person name="Svec P."/>
            <person name="Indrakova A."/>
            <person name="Kovarovic V."/>
            <person name="Schumann P."/>
            <person name="Sproer C."/>
            <person name="Kralova S."/>
            <person name="Sedo O."/>
            <person name="Kristofova L."/>
            <person name="Vrbovska V."/>
            <person name="Fuzik T."/>
            <person name="Petras P."/>
            <person name="Zdrahal Z."/>
            <person name="Ruzickova V."/>
            <person name="Doskar J."/>
            <person name="Pantucek R."/>
        </authorList>
    </citation>
    <scope>NUCLEOTIDE SEQUENCE [LARGE SCALE GENOMIC DNA]</scope>
    <source>
        <strain evidence="1 2">CCM 4927</strain>
    </source>
</reference>
<proteinExistence type="predicted"/>
<protein>
    <recommendedName>
        <fullName evidence="3">Class I SAM-dependent methyltransferase</fullName>
    </recommendedName>
</protein>
<evidence type="ECO:0008006" key="3">
    <source>
        <dbReference type="Google" id="ProtNLM"/>
    </source>
</evidence>
<organism evidence="1 2">
    <name type="scientific">Macrococcoides goetzii</name>
    <dbReference type="NCBI Taxonomy" id="1891097"/>
    <lineage>
        <taxon>Bacteria</taxon>
        <taxon>Bacillati</taxon>
        <taxon>Bacillota</taxon>
        <taxon>Bacilli</taxon>
        <taxon>Bacillales</taxon>
        <taxon>Staphylococcaceae</taxon>
        <taxon>Macrococcoides</taxon>
    </lineage>
</organism>
<dbReference type="InterPro" id="IPR029063">
    <property type="entry name" value="SAM-dependent_MTases_sf"/>
</dbReference>
<accession>A0A2G5NSP9</accession>
<evidence type="ECO:0000313" key="2">
    <source>
        <dbReference type="Proteomes" id="UP000229523"/>
    </source>
</evidence>
<sequence length="269" mass="31403">MTTAKIKLRITTCVKPNRLILKYLKCIVSDVKTYSDVNYEVIERKKLTIKNLFEEDTTPVMVIQQTGVVLYTSVENKIFYHENTTRVKYKAYITGNHVPPLIELIQDDSINTDIIIDATTGMANDLILMALTMENSIFYAFEDNFYIHFAIKWGVHFYFNVLEKNKIDISRIHFIYGSVVNHMGILNQADVIYLDPMYEETVVTSNIASLVNVVTHDIESDRKLLNTIFEHFKGKVILRAHFKSSLIRDYQFTMNVRKQTKTHYGYRYL</sequence>
<dbReference type="Gene3D" id="3.40.50.150">
    <property type="entry name" value="Vaccinia Virus protein VP39"/>
    <property type="match status" value="1"/>
</dbReference>
<dbReference type="AlphaFoldDB" id="A0A2G5NSP9"/>
<name>A0A2G5NSP9_9STAP</name>
<dbReference type="SUPFAM" id="SSF53335">
    <property type="entry name" value="S-adenosyl-L-methionine-dependent methyltransferases"/>
    <property type="match status" value="1"/>
</dbReference>
<keyword evidence="2" id="KW-1185">Reference proteome</keyword>
<dbReference type="Pfam" id="PF04445">
    <property type="entry name" value="SAM_MT"/>
    <property type="match status" value="1"/>
</dbReference>
<comment type="caution">
    <text evidence="1">The sequence shown here is derived from an EMBL/GenBank/DDBJ whole genome shotgun (WGS) entry which is preliminary data.</text>
</comment>
<evidence type="ECO:0000313" key="1">
    <source>
        <dbReference type="EMBL" id="RAI82588.1"/>
    </source>
</evidence>
<dbReference type="PANTHER" id="PTHR36112:SF1">
    <property type="entry name" value="RIBOSOMAL RNA SMALL SUBUNIT METHYLTRANSFERASE J"/>
    <property type="match status" value="1"/>
</dbReference>
<dbReference type="EMBL" id="MJBI02000001">
    <property type="protein sequence ID" value="RAI82588.1"/>
    <property type="molecule type" value="Genomic_DNA"/>
</dbReference>
<dbReference type="GO" id="GO:0008990">
    <property type="term" value="F:rRNA (guanine-N2-)-methyltransferase activity"/>
    <property type="evidence" value="ECO:0007669"/>
    <property type="project" value="InterPro"/>
</dbReference>
<dbReference type="InterPro" id="IPR007536">
    <property type="entry name" value="16SrRNA_methylTrfase_J"/>
</dbReference>
<dbReference type="Proteomes" id="UP000229523">
    <property type="component" value="Unassembled WGS sequence"/>
</dbReference>
<dbReference type="RefSeq" id="WP_099578134.1">
    <property type="nucleotide sequence ID" value="NZ_MJBI02000001.1"/>
</dbReference>